<evidence type="ECO:0000313" key="2">
    <source>
        <dbReference type="EMBL" id="PNH06939.1"/>
    </source>
</evidence>
<dbReference type="OrthoDB" id="6119954at2759"/>
<dbReference type="Pfam" id="PF01546">
    <property type="entry name" value="Peptidase_M20"/>
    <property type="match status" value="1"/>
</dbReference>
<keyword evidence="2" id="KW-0378">Hydrolase</keyword>
<protein>
    <submittedName>
        <fullName evidence="2">IAA-amino acid hydrolase ILR1-like 3</fullName>
    </submittedName>
</protein>
<dbReference type="AlphaFoldDB" id="A0A2J8A346"/>
<dbReference type="InterPro" id="IPR017439">
    <property type="entry name" value="Amidohydrolase"/>
</dbReference>
<name>A0A2J8A346_9CHLO</name>
<sequence length="375" mass="40513">MLVEIIGCGPDELLSRLLRRPGAQPLSLADVSSLLGVLAVVCAAVTFDEQYIDKPWQEMLVALLVFALRCEPTTAKRSLTLLSFASRLLLDERIFDRISAEMYVYKSCSHTVAEGPLNLVPPVHLVAEASEAGYTAAGAWGLCDLENKTSLVACMLRLGSASLVTSAGGDPRLQLLKQHVESVQQKFRGDLQECLRSSSVIEHCARFAAGLPLSKVATADFSGPYASTVGYQEFKTHSFIVKFLTKYNIPYRYPYGKTGIVAEFGSGKPVVALRADMDGLPIHEAEGVPYRSQHDGWMHACGHDGHMTMALGAARLLREAQEAGELPPGSVNIIFQPAEEGGAGGDVIIQEGERRPPAAAATCRRTQHQLQPALP</sequence>
<dbReference type="PANTHER" id="PTHR11014:SF62">
    <property type="entry name" value="IAA-AMINO ACID HYDROLASE ILR1-LIKE 6"/>
    <property type="match status" value="1"/>
</dbReference>
<feature type="region of interest" description="Disordered" evidence="1">
    <location>
        <begin position="355"/>
        <end position="375"/>
    </location>
</feature>
<dbReference type="InterPro" id="IPR002933">
    <property type="entry name" value="Peptidase_M20"/>
</dbReference>
<dbReference type="GO" id="GO:0016787">
    <property type="term" value="F:hydrolase activity"/>
    <property type="evidence" value="ECO:0007669"/>
    <property type="project" value="UniProtKB-KW"/>
</dbReference>
<gene>
    <name evidence="2" type="ORF">TSOC_006636</name>
</gene>
<evidence type="ECO:0000313" key="3">
    <source>
        <dbReference type="Proteomes" id="UP000236333"/>
    </source>
</evidence>
<evidence type="ECO:0000256" key="1">
    <source>
        <dbReference type="SAM" id="MobiDB-lite"/>
    </source>
</evidence>
<dbReference type="PANTHER" id="PTHR11014">
    <property type="entry name" value="PEPTIDASE M20 FAMILY MEMBER"/>
    <property type="match status" value="1"/>
</dbReference>
<organism evidence="2 3">
    <name type="scientific">Tetrabaena socialis</name>
    <dbReference type="NCBI Taxonomy" id="47790"/>
    <lineage>
        <taxon>Eukaryota</taxon>
        <taxon>Viridiplantae</taxon>
        <taxon>Chlorophyta</taxon>
        <taxon>core chlorophytes</taxon>
        <taxon>Chlorophyceae</taxon>
        <taxon>CS clade</taxon>
        <taxon>Chlamydomonadales</taxon>
        <taxon>Tetrabaenaceae</taxon>
        <taxon>Tetrabaena</taxon>
    </lineage>
</organism>
<dbReference type="Gene3D" id="3.40.630.10">
    <property type="entry name" value="Zn peptidases"/>
    <property type="match status" value="1"/>
</dbReference>
<comment type="caution">
    <text evidence="2">The sequence shown here is derived from an EMBL/GenBank/DDBJ whole genome shotgun (WGS) entry which is preliminary data.</text>
</comment>
<accession>A0A2J8A346</accession>
<dbReference type="Proteomes" id="UP000236333">
    <property type="component" value="Unassembled WGS sequence"/>
</dbReference>
<dbReference type="SUPFAM" id="SSF53187">
    <property type="entry name" value="Zn-dependent exopeptidases"/>
    <property type="match status" value="1"/>
</dbReference>
<reference evidence="2 3" key="1">
    <citation type="journal article" date="2017" name="Mol. Biol. Evol.">
        <title>The 4-celled Tetrabaena socialis nuclear genome reveals the essential components for genetic control of cell number at the origin of multicellularity in the volvocine lineage.</title>
        <authorList>
            <person name="Featherston J."/>
            <person name="Arakaki Y."/>
            <person name="Hanschen E.R."/>
            <person name="Ferris P.J."/>
            <person name="Michod R.E."/>
            <person name="Olson B.J.S.C."/>
            <person name="Nozaki H."/>
            <person name="Durand P.M."/>
        </authorList>
    </citation>
    <scope>NUCLEOTIDE SEQUENCE [LARGE SCALE GENOMIC DNA]</scope>
    <source>
        <strain evidence="2 3">NIES-571</strain>
    </source>
</reference>
<proteinExistence type="predicted"/>
<dbReference type="EMBL" id="PGGS01000206">
    <property type="protein sequence ID" value="PNH06939.1"/>
    <property type="molecule type" value="Genomic_DNA"/>
</dbReference>
<keyword evidence="3" id="KW-1185">Reference proteome</keyword>